<dbReference type="GO" id="GO:0006508">
    <property type="term" value="P:proteolysis"/>
    <property type="evidence" value="ECO:0007669"/>
    <property type="project" value="UniProtKB-KW"/>
</dbReference>
<dbReference type="Gene3D" id="1.10.287.830">
    <property type="entry name" value="putative peptidase helix hairpin domain like"/>
    <property type="match status" value="1"/>
</dbReference>
<dbReference type="SUPFAM" id="SSF55486">
    <property type="entry name" value="Metalloproteases ('zincins'), catalytic domain"/>
    <property type="match status" value="1"/>
</dbReference>
<accession>A0A9D1T517</accession>
<keyword evidence="2 6" id="KW-0479">Metal-binding</keyword>
<dbReference type="InterPro" id="IPR001567">
    <property type="entry name" value="Pept_M3A_M3B_dom"/>
</dbReference>
<feature type="domain" description="Oligopeptidase F N-terminal" evidence="8">
    <location>
        <begin position="124"/>
        <end position="193"/>
    </location>
</feature>
<comment type="cofactor">
    <cofactor evidence="6">
        <name>Zn(2+)</name>
        <dbReference type="ChEBI" id="CHEBI:29105"/>
    </cofactor>
    <text evidence="6">Binds 1 zinc ion.</text>
</comment>
<proteinExistence type="inferred from homology"/>
<evidence type="ECO:0000259" key="7">
    <source>
        <dbReference type="Pfam" id="PF01432"/>
    </source>
</evidence>
<evidence type="ECO:0000256" key="1">
    <source>
        <dbReference type="ARBA" id="ARBA00022670"/>
    </source>
</evidence>
<dbReference type="CDD" id="cd09608">
    <property type="entry name" value="M3B_PepF"/>
    <property type="match status" value="1"/>
</dbReference>
<keyword evidence="3 6" id="KW-0378">Hydrolase</keyword>
<evidence type="ECO:0000259" key="8">
    <source>
        <dbReference type="Pfam" id="PF08439"/>
    </source>
</evidence>
<evidence type="ECO:0000256" key="4">
    <source>
        <dbReference type="ARBA" id="ARBA00022833"/>
    </source>
</evidence>
<dbReference type="Gene3D" id="1.10.1370.20">
    <property type="entry name" value="Oligoendopeptidase f, C-terminal domain"/>
    <property type="match status" value="1"/>
</dbReference>
<reference evidence="9" key="2">
    <citation type="journal article" date="2021" name="PeerJ">
        <title>Extensive microbial diversity within the chicken gut microbiome revealed by metagenomics and culture.</title>
        <authorList>
            <person name="Gilroy R."/>
            <person name="Ravi A."/>
            <person name="Getino M."/>
            <person name="Pursley I."/>
            <person name="Horton D.L."/>
            <person name="Alikhan N.F."/>
            <person name="Baker D."/>
            <person name="Gharbi K."/>
            <person name="Hall N."/>
            <person name="Watson M."/>
            <person name="Adriaenssens E.M."/>
            <person name="Foster-Nyarko E."/>
            <person name="Jarju S."/>
            <person name="Secka A."/>
            <person name="Antonio M."/>
            <person name="Oren A."/>
            <person name="Chaudhuri R.R."/>
            <person name="La Ragione R."/>
            <person name="Hildebrand F."/>
            <person name="Pallen M.J."/>
        </authorList>
    </citation>
    <scope>NUCLEOTIDE SEQUENCE</scope>
    <source>
        <strain evidence="9">1370</strain>
    </source>
</reference>
<dbReference type="NCBIfam" id="TIGR00181">
    <property type="entry name" value="pepF"/>
    <property type="match status" value="1"/>
</dbReference>
<gene>
    <name evidence="9" type="primary">pepF</name>
    <name evidence="9" type="ORF">IAD28_04735</name>
</gene>
<organism evidence="9 10">
    <name type="scientific">Candidatus Faeciplasma avium</name>
    <dbReference type="NCBI Taxonomy" id="2840798"/>
    <lineage>
        <taxon>Bacteria</taxon>
        <taxon>Bacillati</taxon>
        <taxon>Bacillota</taxon>
        <taxon>Clostridia</taxon>
        <taxon>Eubacteriales</taxon>
        <taxon>Oscillospiraceae</taxon>
        <taxon>Oscillospiraceae incertae sedis</taxon>
        <taxon>Candidatus Faeciplasma</taxon>
    </lineage>
</organism>
<evidence type="ECO:0000256" key="2">
    <source>
        <dbReference type="ARBA" id="ARBA00022723"/>
    </source>
</evidence>
<dbReference type="EC" id="3.4.24.-" evidence="6"/>
<dbReference type="InterPro" id="IPR013647">
    <property type="entry name" value="OligopepF_N_dom"/>
</dbReference>
<keyword evidence="5 6" id="KW-0482">Metalloprotease</keyword>
<evidence type="ECO:0000256" key="3">
    <source>
        <dbReference type="ARBA" id="ARBA00022801"/>
    </source>
</evidence>
<evidence type="ECO:0000256" key="6">
    <source>
        <dbReference type="RuleBase" id="RU368091"/>
    </source>
</evidence>
<dbReference type="Pfam" id="PF08439">
    <property type="entry name" value="Peptidase_M3_N"/>
    <property type="match status" value="1"/>
</dbReference>
<dbReference type="InterPro" id="IPR004438">
    <property type="entry name" value="Peptidase_M3B"/>
</dbReference>
<feature type="domain" description="Peptidase M3A/M3B catalytic" evidence="7">
    <location>
        <begin position="214"/>
        <end position="591"/>
    </location>
</feature>
<dbReference type="InterPro" id="IPR045090">
    <property type="entry name" value="Pept_M3A_M3B"/>
</dbReference>
<dbReference type="Gene3D" id="1.20.140.70">
    <property type="entry name" value="Oligopeptidase f, N-terminal domain"/>
    <property type="match status" value="1"/>
</dbReference>
<dbReference type="GO" id="GO:0004222">
    <property type="term" value="F:metalloendopeptidase activity"/>
    <property type="evidence" value="ECO:0007669"/>
    <property type="project" value="UniProtKB-UniRule"/>
</dbReference>
<reference evidence="9" key="1">
    <citation type="submission" date="2020-10" db="EMBL/GenBank/DDBJ databases">
        <authorList>
            <person name="Gilroy R."/>
        </authorList>
    </citation>
    <scope>NUCLEOTIDE SEQUENCE</scope>
    <source>
        <strain evidence="9">1370</strain>
    </source>
</reference>
<comment type="function">
    <text evidence="6">Has oligopeptidase activity and degrades a variety of small bioactive peptides.</text>
</comment>
<keyword evidence="1 6" id="KW-0645">Protease</keyword>
<dbReference type="GO" id="GO:0046872">
    <property type="term" value="F:metal ion binding"/>
    <property type="evidence" value="ECO:0007669"/>
    <property type="project" value="UniProtKB-UniRule"/>
</dbReference>
<protein>
    <recommendedName>
        <fullName evidence="6">Oligopeptidase F</fullName>
        <ecNumber evidence="6">3.4.24.-</ecNumber>
    </recommendedName>
</protein>
<sequence>MTELNENSSLRNRIPERGEVPVENTWRLEDIFPTDEDWEKALAEVKEYLPRLESFKGRLMSDGRTLYEFLTLDDELSLKLEAVYSYAMMKSDQDAAVSKYLGYASMAWDAIVMISSATSFVTPEIIAASDERTEELFSSTPELELYRRAISLVRAKKEHTLSQPEEAILAAASRITPNPSNAYEVLESADLKFPDIANPDGSLSPLTNGSFIAYMESPDRDIRRQAFTKLYNTYEGFKNTMAALYFGEVKTRLFEAQTRRYMSTLELALSQNEVPVSVYHSLIEAVHNNLDKLHSYTRLRKKLLGVDELHMYDMYTSLVPEADLKISYEQAKNEVYDAMAVLGEEYQSILREGFESRWIDVYENKGKRSGAYSNGARPHPYVLLNHKDTLDSEFTLAHEMGHSIHSYLSAKHQPVAYSNYVIFVAEVASTCNEALLMDYLLSRTTDKSKRAYLINYFLEQFRTTLFRQTMFAEFELITNEMAERGESLTADALCELYHSLNEKYYGSDVVIDREIDFEWERIPHFYSSFYVFQYATGFSAAVALSQRILKEGEPAVRDYLSFLSKGSSTDPISLLKLAGVDMSTPQPVNYALSLFGSLIEELDSLIGGNKGEKE</sequence>
<dbReference type="InterPro" id="IPR042088">
    <property type="entry name" value="OligoPept_F_C"/>
</dbReference>
<dbReference type="EMBL" id="DVOL01000063">
    <property type="protein sequence ID" value="HIV10978.1"/>
    <property type="molecule type" value="Genomic_DNA"/>
</dbReference>
<evidence type="ECO:0000313" key="10">
    <source>
        <dbReference type="Proteomes" id="UP000823960"/>
    </source>
</evidence>
<comment type="caution">
    <text evidence="9">The sequence shown here is derived from an EMBL/GenBank/DDBJ whole genome shotgun (WGS) entry which is preliminary data.</text>
</comment>
<evidence type="ECO:0000313" key="9">
    <source>
        <dbReference type="EMBL" id="HIV10978.1"/>
    </source>
</evidence>
<dbReference type="Proteomes" id="UP000823960">
    <property type="component" value="Unassembled WGS sequence"/>
</dbReference>
<dbReference type="Pfam" id="PF01432">
    <property type="entry name" value="Peptidase_M3"/>
    <property type="match status" value="1"/>
</dbReference>
<evidence type="ECO:0000256" key="5">
    <source>
        <dbReference type="ARBA" id="ARBA00023049"/>
    </source>
</evidence>
<keyword evidence="4 6" id="KW-0862">Zinc</keyword>
<dbReference type="AlphaFoldDB" id="A0A9D1T517"/>
<comment type="similarity">
    <text evidence="6">Belongs to the peptidase M3B family.</text>
</comment>
<dbReference type="GO" id="GO:0006518">
    <property type="term" value="P:peptide metabolic process"/>
    <property type="evidence" value="ECO:0007669"/>
    <property type="project" value="TreeGrafter"/>
</dbReference>
<dbReference type="PANTHER" id="PTHR11804">
    <property type="entry name" value="PROTEASE M3 THIMET OLIGOPEPTIDASE-RELATED"/>
    <property type="match status" value="1"/>
</dbReference>
<name>A0A9D1T517_9FIRM</name>
<dbReference type="PANTHER" id="PTHR11804:SF84">
    <property type="entry name" value="SACCHAROLYSIN"/>
    <property type="match status" value="1"/>
</dbReference>